<evidence type="ECO:0000313" key="8">
    <source>
        <dbReference type="Proteomes" id="UP000248616"/>
    </source>
</evidence>
<dbReference type="InterPro" id="IPR029510">
    <property type="entry name" value="Ald_DH_CS_GLU"/>
</dbReference>
<dbReference type="Pfam" id="PF00171">
    <property type="entry name" value="Aldedh"/>
    <property type="match status" value="1"/>
</dbReference>
<evidence type="ECO:0000256" key="1">
    <source>
        <dbReference type="ARBA" id="ARBA00009986"/>
    </source>
</evidence>
<evidence type="ECO:0000313" key="7">
    <source>
        <dbReference type="EMBL" id="PZV38790.1"/>
    </source>
</evidence>
<dbReference type="InterPro" id="IPR016163">
    <property type="entry name" value="Ald_DH_C"/>
</dbReference>
<dbReference type="GO" id="GO:0016620">
    <property type="term" value="F:oxidoreductase activity, acting on the aldehyde or oxo group of donors, NAD or NADP as acceptor"/>
    <property type="evidence" value="ECO:0007669"/>
    <property type="project" value="InterPro"/>
</dbReference>
<keyword evidence="8" id="KW-1185">Reference proteome</keyword>
<feature type="domain" description="Aldehyde dehydrogenase" evidence="6">
    <location>
        <begin position="33"/>
        <end position="495"/>
    </location>
</feature>
<keyword evidence="2 5" id="KW-0560">Oxidoreductase</keyword>
<dbReference type="PROSITE" id="PS00687">
    <property type="entry name" value="ALDEHYDE_DEHYDR_GLU"/>
    <property type="match status" value="1"/>
</dbReference>
<evidence type="ECO:0000256" key="4">
    <source>
        <dbReference type="PROSITE-ProRule" id="PRU10007"/>
    </source>
</evidence>
<comment type="similarity">
    <text evidence="1 5">Belongs to the aldehyde dehydrogenase family.</text>
</comment>
<organism evidence="7 8">
    <name type="scientific">Mesorhizobium kowhaii</name>
    <dbReference type="NCBI Taxonomy" id="1300272"/>
    <lineage>
        <taxon>Bacteria</taxon>
        <taxon>Pseudomonadati</taxon>
        <taxon>Pseudomonadota</taxon>
        <taxon>Alphaproteobacteria</taxon>
        <taxon>Hyphomicrobiales</taxon>
        <taxon>Phyllobacteriaceae</taxon>
        <taxon>Mesorhizobium</taxon>
    </lineage>
</organism>
<dbReference type="InterPro" id="IPR016161">
    <property type="entry name" value="Ald_DH/histidinol_DH"/>
</dbReference>
<evidence type="ECO:0000256" key="5">
    <source>
        <dbReference type="RuleBase" id="RU003345"/>
    </source>
</evidence>
<dbReference type="AlphaFoldDB" id="A0A2W7C6H9"/>
<dbReference type="RefSeq" id="WP_111543906.1">
    <property type="nucleotide sequence ID" value="NZ_MZXV01000017.1"/>
</dbReference>
<accession>A0A2W7C6H9</accession>
<comment type="caution">
    <text evidence="7">The sequence shown here is derived from an EMBL/GenBank/DDBJ whole genome shotgun (WGS) entry which is preliminary data.</text>
</comment>
<sequence length="499" mass="52935">MDTSISNPFAEHETRLRSDFIRRKHNLFIDGQWVDALGKGRTDVIEPASGEVLTSIASGNAEDIDRAVRAAQRAFNGAWGSMPARERTRKLLALADAIERNVDELATLESIDGGNPVSHTRYGDIARAIDILRHSAGWADKVGGEVPMSDSQPGSISYSIRQPLGVVGAITPWNAPFLLAMFKIGPALAAGCTMVLKPAGLAPLTALRLAELTVEADLPPGVFNVVTGDGPVAGRALAKHPHVAKIAFTGSTDTGKSLLVDAAGTLKRVTLELGGKSPVFVFPDADLDAATNAISSGIFFKTGQFCAAYTRVFVHEKVYDSVVEGFEARAKRLRIGAPLALDTEMGPLISQSQRNRVLGYIAAGQREGAKLVTGGRAIEGPGYFIEPTLLANTRPDMTVVREEIFGPVLCVATFSDNDLDKLAGLANDTDYGLAASVWTRDIGHANRLVRTIDAGILEVNGGDLGVLSFGGFKQSGIGQELGRAGVEAYTETKAVGIRF</sequence>
<feature type="active site" evidence="4">
    <location>
        <position position="272"/>
    </location>
</feature>
<dbReference type="PANTHER" id="PTHR11699">
    <property type="entry name" value="ALDEHYDE DEHYDROGENASE-RELATED"/>
    <property type="match status" value="1"/>
</dbReference>
<dbReference type="InterPro" id="IPR016162">
    <property type="entry name" value="Ald_DH_N"/>
</dbReference>
<gene>
    <name evidence="7" type="ORF">B5V02_09035</name>
</gene>
<protein>
    <recommendedName>
        <fullName evidence="6">Aldehyde dehydrogenase domain-containing protein</fullName>
    </recommendedName>
</protein>
<evidence type="ECO:0000256" key="2">
    <source>
        <dbReference type="ARBA" id="ARBA00023002"/>
    </source>
</evidence>
<dbReference type="EMBL" id="MZXV01000017">
    <property type="protein sequence ID" value="PZV38790.1"/>
    <property type="molecule type" value="Genomic_DNA"/>
</dbReference>
<proteinExistence type="inferred from homology"/>
<dbReference type="InterPro" id="IPR015590">
    <property type="entry name" value="Aldehyde_DH_dom"/>
</dbReference>
<keyword evidence="3" id="KW-0558">Oxidation</keyword>
<dbReference type="InterPro" id="IPR016160">
    <property type="entry name" value="Ald_DH_CS_CYS"/>
</dbReference>
<dbReference type="SUPFAM" id="SSF53720">
    <property type="entry name" value="ALDH-like"/>
    <property type="match status" value="1"/>
</dbReference>
<reference evidence="8" key="1">
    <citation type="submission" date="2017-03" db="EMBL/GenBank/DDBJ databases">
        <authorList>
            <person name="Safronova V.I."/>
            <person name="Sazanova A.L."/>
            <person name="Chirak E.R."/>
        </authorList>
    </citation>
    <scope>NUCLEOTIDE SEQUENCE [LARGE SCALE GENOMIC DNA]</scope>
    <source>
        <strain evidence="8">Ach-343</strain>
    </source>
</reference>
<dbReference type="Proteomes" id="UP000248616">
    <property type="component" value="Unassembled WGS sequence"/>
</dbReference>
<dbReference type="Gene3D" id="3.40.309.10">
    <property type="entry name" value="Aldehyde Dehydrogenase, Chain A, domain 2"/>
    <property type="match status" value="1"/>
</dbReference>
<dbReference type="OrthoDB" id="8175464at2"/>
<evidence type="ECO:0000256" key="3">
    <source>
        <dbReference type="ARBA" id="ARBA00023097"/>
    </source>
</evidence>
<dbReference type="Gene3D" id="3.40.605.10">
    <property type="entry name" value="Aldehyde Dehydrogenase, Chain A, domain 1"/>
    <property type="match status" value="1"/>
</dbReference>
<dbReference type="FunFam" id="3.40.605.10:FF:000007">
    <property type="entry name" value="NAD/NADP-dependent betaine aldehyde dehydrogenase"/>
    <property type="match status" value="1"/>
</dbReference>
<dbReference type="FunFam" id="3.40.309.10:FF:000012">
    <property type="entry name" value="Betaine aldehyde dehydrogenase"/>
    <property type="match status" value="1"/>
</dbReference>
<name>A0A2W7C6H9_9HYPH</name>
<evidence type="ECO:0000259" key="6">
    <source>
        <dbReference type="Pfam" id="PF00171"/>
    </source>
</evidence>
<dbReference type="PROSITE" id="PS00070">
    <property type="entry name" value="ALDEHYDE_DEHYDR_CYS"/>
    <property type="match status" value="1"/>
</dbReference>